<feature type="compositionally biased region" description="Low complexity" evidence="2">
    <location>
        <begin position="36"/>
        <end position="47"/>
    </location>
</feature>
<dbReference type="InterPro" id="IPR051726">
    <property type="entry name" value="Chitin_Synth_Reg"/>
</dbReference>
<evidence type="ECO:0000313" key="4">
    <source>
        <dbReference type="Proteomes" id="UP001377567"/>
    </source>
</evidence>
<feature type="region of interest" description="Disordered" evidence="2">
    <location>
        <begin position="36"/>
        <end position="78"/>
    </location>
</feature>
<evidence type="ECO:0000313" key="3">
    <source>
        <dbReference type="EMBL" id="GMM57651.1"/>
    </source>
</evidence>
<dbReference type="InterPro" id="IPR011990">
    <property type="entry name" value="TPR-like_helical_dom_sf"/>
</dbReference>
<dbReference type="SUPFAM" id="SSF81901">
    <property type="entry name" value="HCP-like"/>
    <property type="match status" value="1"/>
</dbReference>
<keyword evidence="4" id="KW-1185">Reference proteome</keyword>
<dbReference type="PANTHER" id="PTHR46430">
    <property type="entry name" value="PROTEIN SKT5-RELATED"/>
    <property type="match status" value="1"/>
</dbReference>
<gene>
    <name evidence="3" type="ORF">DAKH74_042670</name>
</gene>
<dbReference type="SMART" id="SM00671">
    <property type="entry name" value="SEL1"/>
    <property type="match status" value="5"/>
</dbReference>
<proteinExistence type="predicted"/>
<reference evidence="3 4" key="1">
    <citation type="journal article" date="2023" name="Elife">
        <title>Identification of key yeast species and microbe-microbe interactions impacting larval growth of Drosophila in the wild.</title>
        <authorList>
            <person name="Mure A."/>
            <person name="Sugiura Y."/>
            <person name="Maeda R."/>
            <person name="Honda K."/>
            <person name="Sakurai N."/>
            <person name="Takahashi Y."/>
            <person name="Watada M."/>
            <person name="Katoh T."/>
            <person name="Gotoh A."/>
            <person name="Gotoh Y."/>
            <person name="Taniguchi I."/>
            <person name="Nakamura K."/>
            <person name="Hayashi T."/>
            <person name="Katayama T."/>
            <person name="Uemura T."/>
            <person name="Hattori Y."/>
        </authorList>
    </citation>
    <scope>NUCLEOTIDE SEQUENCE [LARGE SCALE GENOMIC DNA]</scope>
    <source>
        <strain evidence="3 4">KH-74</strain>
    </source>
</reference>
<keyword evidence="1" id="KW-0677">Repeat</keyword>
<dbReference type="PANTHER" id="PTHR46430:SF3">
    <property type="entry name" value="ACTIVATOR OF C KINASE PROTEIN 1"/>
    <property type="match status" value="1"/>
</dbReference>
<dbReference type="InterPro" id="IPR006597">
    <property type="entry name" value="Sel1-like"/>
</dbReference>
<evidence type="ECO:0000256" key="1">
    <source>
        <dbReference type="ARBA" id="ARBA00022737"/>
    </source>
</evidence>
<sequence length="448" mass="47274">MQNPVHAQNPVQRQNPAHAPLDERYAAAFNMYPPANAAAPSAYAPNNTPSGVRNTRPGDVPAAPAPRKSPPAPSTAPNAATVRQQYLQGPASPAKTGGAKGEITSPDIPPIVTLFTEAYHRTITDVHTFTPAIQLAWCEALLQASQTPAFVEHYSINAERLPRALTPAELQRNRQILLEHAFKVLRKLTSLEGPGAAGAHFLLGCLYSHRATHLPFPLGGYAFLARDDAKALAHYCAAARLGHGPAAYRAGASYEYARGCAQADREAALQWYTLGAGEPAGDADCMYKVGRLCGNDAAWLARAFRAGSGQAGYELGRACEAAGDFPGALRWYGAAAAAGKSSAGEGYALAQLRLGGAYERGECGLCVDARKSVAWYARAARVQGGELTPGGSALAMLALSGWCLTGARGVFVPDSARALYWAREAVRASGGKLERAQRAVEILQLQST</sequence>
<dbReference type="AlphaFoldDB" id="A0AAV5S2J5"/>
<feature type="compositionally biased region" description="Polar residues" evidence="2">
    <location>
        <begin position="1"/>
        <end position="15"/>
    </location>
</feature>
<dbReference type="EMBL" id="BTGD01000013">
    <property type="protein sequence ID" value="GMM57651.1"/>
    <property type="molecule type" value="Genomic_DNA"/>
</dbReference>
<protein>
    <submittedName>
        <fullName evidence="3">Ack1 protein</fullName>
    </submittedName>
</protein>
<feature type="compositionally biased region" description="Pro residues" evidence="2">
    <location>
        <begin position="63"/>
        <end position="74"/>
    </location>
</feature>
<comment type="caution">
    <text evidence="3">The sequence shown here is derived from an EMBL/GenBank/DDBJ whole genome shotgun (WGS) entry which is preliminary data.</text>
</comment>
<feature type="region of interest" description="Disordered" evidence="2">
    <location>
        <begin position="1"/>
        <end position="22"/>
    </location>
</feature>
<organism evidence="3 4">
    <name type="scientific">Maudiozyma humilis</name>
    <name type="common">Sour dough yeast</name>
    <name type="synonym">Kazachstania humilis</name>
    <dbReference type="NCBI Taxonomy" id="51915"/>
    <lineage>
        <taxon>Eukaryota</taxon>
        <taxon>Fungi</taxon>
        <taxon>Dikarya</taxon>
        <taxon>Ascomycota</taxon>
        <taxon>Saccharomycotina</taxon>
        <taxon>Saccharomycetes</taxon>
        <taxon>Saccharomycetales</taxon>
        <taxon>Saccharomycetaceae</taxon>
        <taxon>Maudiozyma</taxon>
    </lineage>
</organism>
<name>A0AAV5S2J5_MAUHU</name>
<dbReference type="Gene3D" id="1.25.40.10">
    <property type="entry name" value="Tetratricopeptide repeat domain"/>
    <property type="match status" value="2"/>
</dbReference>
<dbReference type="Proteomes" id="UP001377567">
    <property type="component" value="Unassembled WGS sequence"/>
</dbReference>
<evidence type="ECO:0000256" key="2">
    <source>
        <dbReference type="SAM" id="MobiDB-lite"/>
    </source>
</evidence>
<accession>A0AAV5S2J5</accession>